<dbReference type="EMBL" id="LR862148">
    <property type="protein sequence ID" value="CAD1831027.1"/>
    <property type="molecule type" value="Genomic_DNA"/>
</dbReference>
<evidence type="ECO:0008006" key="11">
    <source>
        <dbReference type="Google" id="ProtNLM"/>
    </source>
</evidence>
<protein>
    <recommendedName>
        <fullName evidence="11">Cellulose synthase-like protein D3</fullName>
    </recommendedName>
</protein>
<dbReference type="FunFam" id="3.30.40.10:FF:000229">
    <property type="entry name" value="Cellulose synthase-like protein D3"/>
    <property type="match status" value="1"/>
</dbReference>
<dbReference type="GO" id="GO:0000139">
    <property type="term" value="C:Golgi membrane"/>
    <property type="evidence" value="ECO:0007669"/>
    <property type="project" value="UniProtKB-SubCell"/>
</dbReference>
<comment type="similarity">
    <text evidence="9">Belongs to the glycosyltransferase 2 family. Plant cellulose synthase-like D subfamily.</text>
</comment>
<dbReference type="GO" id="GO:0071555">
    <property type="term" value="P:cell wall organization"/>
    <property type="evidence" value="ECO:0007669"/>
    <property type="project" value="UniProtKB-KW"/>
</dbReference>
<keyword evidence="5" id="KW-1133">Transmembrane helix</keyword>
<accession>A0A6V7PJP8</accession>
<evidence type="ECO:0000256" key="4">
    <source>
        <dbReference type="ARBA" id="ARBA00022692"/>
    </source>
</evidence>
<evidence type="ECO:0000256" key="2">
    <source>
        <dbReference type="ARBA" id="ARBA00022676"/>
    </source>
</evidence>
<evidence type="ECO:0000256" key="8">
    <source>
        <dbReference type="ARBA" id="ARBA00023316"/>
    </source>
</evidence>
<dbReference type="Gene3D" id="3.30.40.10">
    <property type="entry name" value="Zinc/RING finger domain, C3HC4 (zinc finger)"/>
    <property type="match status" value="1"/>
</dbReference>
<keyword evidence="2" id="KW-0328">Glycosyltransferase</keyword>
<proteinExistence type="inferred from homology"/>
<keyword evidence="7" id="KW-0472">Membrane</keyword>
<evidence type="ECO:0000256" key="5">
    <source>
        <dbReference type="ARBA" id="ARBA00022989"/>
    </source>
</evidence>
<keyword evidence="6" id="KW-0333">Golgi apparatus</keyword>
<evidence type="ECO:0000256" key="7">
    <source>
        <dbReference type="ARBA" id="ARBA00023136"/>
    </source>
</evidence>
<organism evidence="10">
    <name type="scientific">Ananas comosus var. bracteatus</name>
    <name type="common">red pineapple</name>
    <dbReference type="NCBI Taxonomy" id="296719"/>
    <lineage>
        <taxon>Eukaryota</taxon>
        <taxon>Viridiplantae</taxon>
        <taxon>Streptophyta</taxon>
        <taxon>Embryophyta</taxon>
        <taxon>Tracheophyta</taxon>
        <taxon>Spermatophyta</taxon>
        <taxon>Magnoliopsida</taxon>
        <taxon>Liliopsida</taxon>
        <taxon>Poales</taxon>
        <taxon>Bromeliaceae</taxon>
        <taxon>Bromelioideae</taxon>
        <taxon>Ananas</taxon>
    </lineage>
</organism>
<evidence type="ECO:0000256" key="3">
    <source>
        <dbReference type="ARBA" id="ARBA00022679"/>
    </source>
</evidence>
<reference evidence="10" key="1">
    <citation type="submission" date="2020-07" db="EMBL/GenBank/DDBJ databases">
        <authorList>
            <person name="Lin J."/>
        </authorList>
    </citation>
    <scope>NUCLEOTIDE SEQUENCE</scope>
</reference>
<keyword evidence="4" id="KW-0812">Transmembrane</keyword>
<evidence type="ECO:0000256" key="6">
    <source>
        <dbReference type="ARBA" id="ARBA00023034"/>
    </source>
</evidence>
<dbReference type="InterPro" id="IPR013083">
    <property type="entry name" value="Znf_RING/FYVE/PHD"/>
</dbReference>
<dbReference type="SUPFAM" id="SSF57850">
    <property type="entry name" value="RING/U-box"/>
    <property type="match status" value="1"/>
</dbReference>
<evidence type="ECO:0000256" key="1">
    <source>
        <dbReference type="ARBA" id="ARBA00004653"/>
    </source>
</evidence>
<sequence length="234" mass="25832">MIKRVAPWHRTARFEIADRPAWLHRPPIRFRAAVAPLRPSGPTVKFARRTQSGRYVSYSRDDLDSEIGSGEFSQEFTNYHVHIPATPDNQPMEVSIDPSISAKVEEQYVSNSLFTGGFNSVTRAHLMDKVIESEASHPQMAGAKGSSCSIQGCDSKVMSDERGIDILPCECDFKICAECFGDAVKAGGICPGCKEPYKTTELDDIVNDSSTGAQPHLSLPRRPRVCQGWRDGCQ</sequence>
<dbReference type="GO" id="GO:0016757">
    <property type="term" value="F:glycosyltransferase activity"/>
    <property type="evidence" value="ECO:0007669"/>
    <property type="project" value="UniProtKB-KW"/>
</dbReference>
<gene>
    <name evidence="10" type="ORF">CB5_LOCUS14238</name>
</gene>
<dbReference type="Pfam" id="PF14570">
    <property type="entry name" value="zf-RING_4"/>
    <property type="match status" value="1"/>
</dbReference>
<keyword evidence="3" id="KW-0808">Transferase</keyword>
<evidence type="ECO:0000313" key="10">
    <source>
        <dbReference type="EMBL" id="CAD1831027.1"/>
    </source>
</evidence>
<comment type="subcellular location">
    <subcellularLocation>
        <location evidence="1">Golgi apparatus membrane</location>
        <topology evidence="1">Multi-pass membrane protein</topology>
    </subcellularLocation>
</comment>
<evidence type="ECO:0000256" key="9">
    <source>
        <dbReference type="ARBA" id="ARBA00061286"/>
    </source>
</evidence>
<keyword evidence="8" id="KW-0961">Cell wall biogenesis/degradation</keyword>
<dbReference type="AlphaFoldDB" id="A0A6V7PJP8"/>
<name>A0A6V7PJP8_ANACO</name>